<evidence type="ECO:0000313" key="5">
    <source>
        <dbReference type="Proteomes" id="UP000244722"/>
    </source>
</evidence>
<feature type="region of interest" description="Disordered" evidence="1">
    <location>
        <begin position="170"/>
        <end position="198"/>
    </location>
</feature>
<keyword evidence="2" id="KW-0472">Membrane</keyword>
<feature type="compositionally biased region" description="Low complexity" evidence="1">
    <location>
        <begin position="233"/>
        <end position="243"/>
    </location>
</feature>
<evidence type="ECO:0000256" key="3">
    <source>
        <dbReference type="SAM" id="SignalP"/>
    </source>
</evidence>
<evidence type="ECO:0000256" key="2">
    <source>
        <dbReference type="SAM" id="Phobius"/>
    </source>
</evidence>
<dbReference type="Proteomes" id="UP000244722">
    <property type="component" value="Unassembled WGS sequence"/>
</dbReference>
<comment type="caution">
    <text evidence="4">The sequence shown here is derived from an EMBL/GenBank/DDBJ whole genome shotgun (WGS) entry which is preliminary data.</text>
</comment>
<organism evidence="4 5">
    <name type="scientific">Tuber borchii</name>
    <name type="common">White truffle</name>
    <dbReference type="NCBI Taxonomy" id="42251"/>
    <lineage>
        <taxon>Eukaryota</taxon>
        <taxon>Fungi</taxon>
        <taxon>Dikarya</taxon>
        <taxon>Ascomycota</taxon>
        <taxon>Pezizomycotina</taxon>
        <taxon>Pezizomycetes</taxon>
        <taxon>Pezizales</taxon>
        <taxon>Tuberaceae</taxon>
        <taxon>Tuber</taxon>
    </lineage>
</organism>
<feature type="signal peptide" evidence="3">
    <location>
        <begin position="1"/>
        <end position="25"/>
    </location>
</feature>
<keyword evidence="5" id="KW-1185">Reference proteome</keyword>
<evidence type="ECO:0000313" key="4">
    <source>
        <dbReference type="EMBL" id="PUU82457.1"/>
    </source>
</evidence>
<dbReference type="EMBL" id="NESQ01000028">
    <property type="protein sequence ID" value="PUU82457.1"/>
    <property type="molecule type" value="Genomic_DNA"/>
</dbReference>
<dbReference type="AlphaFoldDB" id="A0A2T7A3Y1"/>
<accession>A0A2T7A3Y1</accession>
<feature type="transmembrane region" description="Helical" evidence="2">
    <location>
        <begin position="204"/>
        <end position="226"/>
    </location>
</feature>
<feature type="region of interest" description="Disordered" evidence="1">
    <location>
        <begin position="233"/>
        <end position="275"/>
    </location>
</feature>
<evidence type="ECO:0000256" key="1">
    <source>
        <dbReference type="SAM" id="MobiDB-lite"/>
    </source>
</evidence>
<dbReference type="OrthoDB" id="5405951at2759"/>
<feature type="compositionally biased region" description="Low complexity" evidence="1">
    <location>
        <begin position="170"/>
        <end position="192"/>
    </location>
</feature>
<feature type="chain" id="PRO_5015438595" description="Extracellular membrane protein CFEM domain-containing protein" evidence="3">
    <location>
        <begin position="26"/>
        <end position="275"/>
    </location>
</feature>
<protein>
    <recommendedName>
        <fullName evidence="6">Extracellular membrane protein CFEM domain-containing protein</fullName>
    </recommendedName>
</protein>
<gene>
    <name evidence="4" type="ORF">B9Z19DRAFT_1041022</name>
</gene>
<name>A0A2T7A3Y1_TUBBO</name>
<keyword evidence="3" id="KW-0732">Signal</keyword>
<keyword evidence="2" id="KW-1133">Transmembrane helix</keyword>
<reference evidence="4 5" key="1">
    <citation type="submission" date="2017-04" db="EMBL/GenBank/DDBJ databases">
        <title>Draft genome sequence of Tuber borchii Vittad., a whitish edible truffle.</title>
        <authorList>
            <consortium name="DOE Joint Genome Institute"/>
            <person name="Murat C."/>
            <person name="Kuo A."/>
            <person name="Barry K.W."/>
            <person name="Clum A."/>
            <person name="Dockter R.B."/>
            <person name="Fauchery L."/>
            <person name="Iotti M."/>
            <person name="Kohler A."/>
            <person name="Labutti K."/>
            <person name="Lindquist E.A."/>
            <person name="Lipzen A."/>
            <person name="Ohm R.A."/>
            <person name="Wang M."/>
            <person name="Grigoriev I.V."/>
            <person name="Zambonelli A."/>
            <person name="Martin F.M."/>
        </authorList>
    </citation>
    <scope>NUCLEOTIDE SEQUENCE [LARGE SCALE GENOMIC DNA]</scope>
    <source>
        <strain evidence="4 5">Tbo3840</strain>
    </source>
</reference>
<keyword evidence="2" id="KW-0812">Transmembrane</keyword>
<sequence length="275" mass="28703">MIDLEFKFAGSILCLVGLISSLTSGAGVALQPRDADVDFSKMPDCSSKICVSILGSLLDCGGEITLGCFCRRPNPLVCAWSVNWDCWNRTEDWYDSQCPGKPLVDLTGIPECARNCFNKANVCIEQTSNCVCSQPKPDCSFSTTTCKAADVSLYDAWYTKSCKYNLTATTSPSTTGPSLNPTSSTSTSPTSTGSGGRKGLPKGAIAGVAIAAVAGALALGLLLYYCRGRGASSSDSAAVAPPDQYKIEDPSGLVARPGPVPSMVQSTPFFEAPGS</sequence>
<evidence type="ECO:0008006" key="6">
    <source>
        <dbReference type="Google" id="ProtNLM"/>
    </source>
</evidence>
<proteinExistence type="predicted"/>